<protein>
    <submittedName>
        <fullName evidence="2">Uncharacterized protein</fullName>
    </submittedName>
</protein>
<proteinExistence type="predicted"/>
<gene>
    <name evidence="2" type="ORF">BDA96_01G189900</name>
</gene>
<comment type="caution">
    <text evidence="2">The sequence shown here is derived from an EMBL/GenBank/DDBJ whole genome shotgun (WGS) entry which is preliminary data.</text>
</comment>
<name>A0A921RZP9_SORBI</name>
<dbReference type="EMBL" id="CM027680">
    <property type="protein sequence ID" value="KAG0548705.1"/>
    <property type="molecule type" value="Genomic_DNA"/>
</dbReference>
<sequence>MEWRDSLQSTKVDTTPSSWTAPRVCPRCCQRTRPGKEPKPKEPPPPHSLRCVRAGLPVVGFQAAARMRPEAEDDDGRAAAALEPCRPHAIMIQRYGQMALILQRR</sequence>
<feature type="region of interest" description="Disordered" evidence="1">
    <location>
        <begin position="1"/>
        <end position="49"/>
    </location>
</feature>
<feature type="compositionally biased region" description="Polar residues" evidence="1">
    <location>
        <begin position="1"/>
        <end position="20"/>
    </location>
</feature>
<organism evidence="2 3">
    <name type="scientific">Sorghum bicolor</name>
    <name type="common">Sorghum</name>
    <name type="synonym">Sorghum vulgare</name>
    <dbReference type="NCBI Taxonomy" id="4558"/>
    <lineage>
        <taxon>Eukaryota</taxon>
        <taxon>Viridiplantae</taxon>
        <taxon>Streptophyta</taxon>
        <taxon>Embryophyta</taxon>
        <taxon>Tracheophyta</taxon>
        <taxon>Spermatophyta</taxon>
        <taxon>Magnoliopsida</taxon>
        <taxon>Liliopsida</taxon>
        <taxon>Poales</taxon>
        <taxon>Poaceae</taxon>
        <taxon>PACMAD clade</taxon>
        <taxon>Panicoideae</taxon>
        <taxon>Andropogonodae</taxon>
        <taxon>Andropogoneae</taxon>
        <taxon>Sorghinae</taxon>
        <taxon>Sorghum</taxon>
    </lineage>
</organism>
<reference evidence="2" key="1">
    <citation type="journal article" date="2019" name="BMC Genomics">
        <title>A new reference genome for Sorghum bicolor reveals high levels of sequence similarity between sweet and grain genotypes: implications for the genetics of sugar metabolism.</title>
        <authorList>
            <person name="Cooper E.A."/>
            <person name="Brenton Z.W."/>
            <person name="Flinn B.S."/>
            <person name="Jenkins J."/>
            <person name="Shu S."/>
            <person name="Flowers D."/>
            <person name="Luo F."/>
            <person name="Wang Y."/>
            <person name="Xia P."/>
            <person name="Barry K."/>
            <person name="Daum C."/>
            <person name="Lipzen A."/>
            <person name="Yoshinaga Y."/>
            <person name="Schmutz J."/>
            <person name="Saski C."/>
            <person name="Vermerris W."/>
            <person name="Kresovich S."/>
        </authorList>
    </citation>
    <scope>NUCLEOTIDE SEQUENCE</scope>
</reference>
<reference evidence="2" key="2">
    <citation type="submission" date="2020-10" db="EMBL/GenBank/DDBJ databases">
        <authorList>
            <person name="Cooper E.A."/>
            <person name="Brenton Z.W."/>
            <person name="Flinn B.S."/>
            <person name="Jenkins J."/>
            <person name="Shu S."/>
            <person name="Flowers D."/>
            <person name="Luo F."/>
            <person name="Wang Y."/>
            <person name="Xia P."/>
            <person name="Barry K."/>
            <person name="Daum C."/>
            <person name="Lipzen A."/>
            <person name="Yoshinaga Y."/>
            <person name="Schmutz J."/>
            <person name="Saski C."/>
            <person name="Vermerris W."/>
            <person name="Kresovich S."/>
        </authorList>
    </citation>
    <scope>NUCLEOTIDE SEQUENCE</scope>
</reference>
<feature type="compositionally biased region" description="Basic and acidic residues" evidence="1">
    <location>
        <begin position="34"/>
        <end position="44"/>
    </location>
</feature>
<accession>A0A921RZP9</accession>
<dbReference type="EMBL" id="CM027680">
    <property type="protein sequence ID" value="KAG0548706.1"/>
    <property type="molecule type" value="Genomic_DNA"/>
</dbReference>
<dbReference type="AlphaFoldDB" id="A0A921RZP9"/>
<evidence type="ECO:0000313" key="3">
    <source>
        <dbReference type="Proteomes" id="UP000807115"/>
    </source>
</evidence>
<dbReference type="Proteomes" id="UP000807115">
    <property type="component" value="Chromosome 1"/>
</dbReference>
<evidence type="ECO:0000256" key="1">
    <source>
        <dbReference type="SAM" id="MobiDB-lite"/>
    </source>
</evidence>
<evidence type="ECO:0000313" key="2">
    <source>
        <dbReference type="EMBL" id="KAG0548706.1"/>
    </source>
</evidence>